<accession>W1PW77</accession>
<dbReference type="EMBL" id="KI392637">
    <property type="protein sequence ID" value="ERN12099.1"/>
    <property type="molecule type" value="Genomic_DNA"/>
</dbReference>
<name>W1PW77_AMBTC</name>
<evidence type="ECO:0000256" key="1">
    <source>
        <dbReference type="SAM" id="MobiDB-lite"/>
    </source>
</evidence>
<evidence type="ECO:0000313" key="2">
    <source>
        <dbReference type="EMBL" id="ERN12099.1"/>
    </source>
</evidence>
<dbReference type="AlphaFoldDB" id="W1PW77"/>
<dbReference type="Gramene" id="ERN12099">
    <property type="protein sequence ID" value="ERN12099"/>
    <property type="gene ID" value="AMTR_s00556p00002860"/>
</dbReference>
<organism evidence="2 3">
    <name type="scientific">Amborella trichopoda</name>
    <dbReference type="NCBI Taxonomy" id="13333"/>
    <lineage>
        <taxon>Eukaryota</taxon>
        <taxon>Viridiplantae</taxon>
        <taxon>Streptophyta</taxon>
        <taxon>Embryophyta</taxon>
        <taxon>Tracheophyta</taxon>
        <taxon>Spermatophyta</taxon>
        <taxon>Magnoliopsida</taxon>
        <taxon>Amborellales</taxon>
        <taxon>Amborellaceae</taxon>
        <taxon>Amborella</taxon>
    </lineage>
</organism>
<dbReference type="Proteomes" id="UP000017836">
    <property type="component" value="Unassembled WGS sequence"/>
</dbReference>
<dbReference type="HOGENOM" id="CLU_1557379_0_0_1"/>
<gene>
    <name evidence="2" type="ORF">AMTR_s00556p00002860</name>
</gene>
<protein>
    <submittedName>
        <fullName evidence="2">Uncharacterized protein</fullName>
    </submittedName>
</protein>
<evidence type="ECO:0000313" key="3">
    <source>
        <dbReference type="Proteomes" id="UP000017836"/>
    </source>
</evidence>
<reference evidence="3" key="1">
    <citation type="journal article" date="2013" name="Science">
        <title>The Amborella genome and the evolution of flowering plants.</title>
        <authorList>
            <consortium name="Amborella Genome Project"/>
        </authorList>
    </citation>
    <scope>NUCLEOTIDE SEQUENCE [LARGE SCALE GENOMIC DNA]</scope>
</reference>
<sequence>MNLGPSESAFPLLPRLGPPRPSPSSAQALTPTQPPPSFAQASSSLTSPPFLTIATPTSSIMELPHPIRHSNRGAKLFPYCGPLRHPSSWINPTSHGIVGPFPHPSLHLVEADGLFFNIPLASPPRLPQHPAILKTMILLCLDHVPQYTRMDGPRSRIEGGREMTISIQVSIV</sequence>
<keyword evidence="3" id="KW-1185">Reference proteome</keyword>
<feature type="region of interest" description="Disordered" evidence="1">
    <location>
        <begin position="1"/>
        <end position="45"/>
    </location>
</feature>
<proteinExistence type="predicted"/>